<dbReference type="GO" id="GO:0005525">
    <property type="term" value="F:GTP binding"/>
    <property type="evidence" value="ECO:0007669"/>
    <property type="project" value="UniProtKB-KW"/>
</dbReference>
<feature type="compositionally biased region" description="Basic and acidic residues" evidence="5">
    <location>
        <begin position="565"/>
        <end position="577"/>
    </location>
</feature>
<dbReference type="AlphaFoldDB" id="A0A8C5EUB8"/>
<evidence type="ECO:0000256" key="5">
    <source>
        <dbReference type="SAM" id="MobiDB-lite"/>
    </source>
</evidence>
<dbReference type="InterPro" id="IPR027417">
    <property type="entry name" value="P-loop_NTPase"/>
</dbReference>
<comment type="similarity">
    <text evidence="1">Belongs to the TRAFAC class TrmE-Era-EngA-EngB-Septin-like GTPase superfamily. AIG1/Toc34/Toc159-like paraseptin GTPase family. IAN subfamily.</text>
</comment>
<dbReference type="Pfam" id="PF04548">
    <property type="entry name" value="AIG1"/>
    <property type="match status" value="2"/>
</dbReference>
<evidence type="ECO:0000256" key="4">
    <source>
        <dbReference type="SAM" id="Coils"/>
    </source>
</evidence>
<sequence length="664" mass="78376">MKKSYQYFSQCEPQGVHAFILVLPAGHLTDEDKQGIDMLQKIFGPELFKLTLIVFSVESEQISPDLFNILKTDQEILKLCENCGGRFDVFNLKDRNQIPELVDMMVELRSLRSSAYNTEKFALVQVDRILQQENLIKELQEKFQSHLPGVEKMESPHCLRIVLFGKTGNGKSSSGNTILGGQPFFTKASNKSVTKCCQKVKGQVDGRPVFVVDTPGLFDKSLSNEQVWEELVKCISMLAPGPHVFLLVIPIGRFTPEDEETLKLLKKGFGKNADKFTIVLITKGDTLDEQQSINEYIEESDESFKKLISDCGERYHVLNNKEKNRAQVSELIKMIDVMVRANGGKCFTNEMLQEAEAAIQKEAERILKEKEEEMERERQELERKHKAVIQEMTKRIEEQRAEIDQERNLRQKQLKEKEDIIIQLEKIKLEQQKMVKEEEEKRIAQEEKERLMWEKKIENLKAKIKQDVSMKESVEKELEKARADRKKAQATCERERAERFKDNQQREQEKLNEIQKLKEEYKLEKEKLEREAEEKEQQRRQEEENERKKLEENHLKSMQQMTESYEEKAREEAEKSNKFKKKYSKDLKWMEEKHDNEIQSVLQCVFKDKENIQKFYDLLKRQKKEFEAETDQELKEKLQRKHETEITDEIKMMLKKEKSWCPIM</sequence>
<dbReference type="InterPro" id="IPR045058">
    <property type="entry name" value="GIMA/IAN/Toc"/>
</dbReference>
<dbReference type="CDD" id="cd01852">
    <property type="entry name" value="AIG1"/>
    <property type="match status" value="1"/>
</dbReference>
<evidence type="ECO:0000313" key="8">
    <source>
        <dbReference type="Proteomes" id="UP000694680"/>
    </source>
</evidence>
<gene>
    <name evidence="7" type="primary">LOC114470406</name>
</gene>
<evidence type="ECO:0000313" key="7">
    <source>
        <dbReference type="Ensembl" id="ENSGWIP00000026165.1"/>
    </source>
</evidence>
<feature type="compositionally biased region" description="Basic and acidic residues" evidence="5">
    <location>
        <begin position="466"/>
        <end position="482"/>
    </location>
</feature>
<feature type="compositionally biased region" description="Basic and acidic residues" evidence="5">
    <location>
        <begin position="527"/>
        <end position="555"/>
    </location>
</feature>
<dbReference type="SUPFAM" id="SSF52540">
    <property type="entry name" value="P-loop containing nucleoside triphosphate hydrolases"/>
    <property type="match status" value="1"/>
</dbReference>
<evidence type="ECO:0000256" key="2">
    <source>
        <dbReference type="ARBA" id="ARBA00022741"/>
    </source>
</evidence>
<name>A0A8C5EUB8_GOUWI</name>
<evidence type="ECO:0000256" key="3">
    <source>
        <dbReference type="ARBA" id="ARBA00023134"/>
    </source>
</evidence>
<dbReference type="Gene3D" id="3.40.50.300">
    <property type="entry name" value="P-loop containing nucleotide triphosphate hydrolases"/>
    <property type="match status" value="2"/>
</dbReference>
<keyword evidence="2" id="KW-0547">Nucleotide-binding</keyword>
<dbReference type="InterPro" id="IPR006703">
    <property type="entry name" value="G_AIG1"/>
</dbReference>
<feature type="compositionally biased region" description="Basic and acidic residues" evidence="5">
    <location>
        <begin position="492"/>
        <end position="513"/>
    </location>
</feature>
<dbReference type="PANTHER" id="PTHR10903">
    <property type="entry name" value="GTPASE, IMAP FAMILY MEMBER-RELATED"/>
    <property type="match status" value="1"/>
</dbReference>
<keyword evidence="3" id="KW-0342">GTP-binding</keyword>
<accession>A0A8C5EUB8</accession>
<proteinExistence type="inferred from homology"/>
<keyword evidence="4" id="KW-0175">Coiled coil</keyword>
<evidence type="ECO:0000256" key="1">
    <source>
        <dbReference type="ARBA" id="ARBA00008535"/>
    </source>
</evidence>
<dbReference type="PANTHER" id="PTHR10903:SF188">
    <property type="entry name" value="GTPASE IMAP FAMILY MEMBER 2-LIKE-RELATED"/>
    <property type="match status" value="1"/>
</dbReference>
<protein>
    <submittedName>
        <fullName evidence="7">Golgin subfamily A member 6-like protein 6</fullName>
    </submittedName>
</protein>
<organism evidence="7 8">
    <name type="scientific">Gouania willdenowi</name>
    <name type="common">Blunt-snouted clingfish</name>
    <name type="synonym">Lepadogaster willdenowi</name>
    <dbReference type="NCBI Taxonomy" id="441366"/>
    <lineage>
        <taxon>Eukaryota</taxon>
        <taxon>Metazoa</taxon>
        <taxon>Chordata</taxon>
        <taxon>Craniata</taxon>
        <taxon>Vertebrata</taxon>
        <taxon>Euteleostomi</taxon>
        <taxon>Actinopterygii</taxon>
        <taxon>Neopterygii</taxon>
        <taxon>Teleostei</taxon>
        <taxon>Neoteleostei</taxon>
        <taxon>Acanthomorphata</taxon>
        <taxon>Ovalentaria</taxon>
        <taxon>Blenniimorphae</taxon>
        <taxon>Blenniiformes</taxon>
        <taxon>Gobiesocoidei</taxon>
        <taxon>Gobiesocidae</taxon>
        <taxon>Gobiesocinae</taxon>
        <taxon>Gouania</taxon>
    </lineage>
</organism>
<reference evidence="7" key="2">
    <citation type="submission" date="2025-08" db="UniProtKB">
        <authorList>
            <consortium name="Ensembl"/>
        </authorList>
    </citation>
    <scope>IDENTIFICATION</scope>
</reference>
<evidence type="ECO:0000259" key="6">
    <source>
        <dbReference type="PROSITE" id="PS51720"/>
    </source>
</evidence>
<feature type="region of interest" description="Disordered" evidence="5">
    <location>
        <begin position="527"/>
        <end position="577"/>
    </location>
</feature>
<feature type="domain" description="AIG1-type G" evidence="6">
    <location>
        <begin position="156"/>
        <end position="356"/>
    </location>
</feature>
<reference evidence="7" key="1">
    <citation type="submission" date="2020-06" db="EMBL/GenBank/DDBJ databases">
        <authorList>
            <consortium name="Wellcome Sanger Institute Data Sharing"/>
        </authorList>
    </citation>
    <scope>NUCLEOTIDE SEQUENCE [LARGE SCALE GENOMIC DNA]</scope>
</reference>
<feature type="coiled-coil region" evidence="4">
    <location>
        <begin position="609"/>
        <end position="636"/>
    </location>
</feature>
<feature type="region of interest" description="Disordered" evidence="5">
    <location>
        <begin position="466"/>
        <end position="513"/>
    </location>
</feature>
<dbReference type="Ensembl" id="ENSGWIT00000028572.1">
    <property type="protein sequence ID" value="ENSGWIP00000026165.1"/>
    <property type="gene ID" value="ENSGWIG00000013727.1"/>
</dbReference>
<dbReference type="Proteomes" id="UP000694680">
    <property type="component" value="Chromosome 9"/>
</dbReference>
<dbReference type="FunFam" id="3.40.50.300:FF:000366">
    <property type="entry name" value="GTPase, IMAP family member 2"/>
    <property type="match status" value="1"/>
</dbReference>
<keyword evidence="8" id="KW-1185">Reference proteome</keyword>
<reference evidence="7" key="3">
    <citation type="submission" date="2025-09" db="UniProtKB">
        <authorList>
            <consortium name="Ensembl"/>
        </authorList>
    </citation>
    <scope>IDENTIFICATION</scope>
</reference>
<dbReference type="PROSITE" id="PS51720">
    <property type="entry name" value="G_AIG1"/>
    <property type="match status" value="1"/>
</dbReference>